<keyword evidence="3" id="KW-1185">Reference proteome</keyword>
<dbReference type="EMBL" id="AP018930">
    <property type="protein sequence ID" value="BBG27179.1"/>
    <property type="molecule type" value="Genomic_DNA"/>
</dbReference>
<dbReference type="EMBL" id="AP018929">
    <property type="protein sequence ID" value="BBG24421.1"/>
    <property type="molecule type" value="Genomic_DNA"/>
</dbReference>
<reference evidence="1 3" key="2">
    <citation type="journal article" date="2020" name="Int. J. Syst. Evol. Microbiol.">
        <title>Sulfuracidifex tepidarius gen. nov., sp. nov. and transfer of Sulfolobus metallicus Huber and Stetter 1992 to the genus Sulfuracidifex as Sulfuracidifex metallicus comb. nov.</title>
        <authorList>
            <person name="Itoh T."/>
            <person name="Miura T."/>
            <person name="Sakai H.D."/>
            <person name="Kato S."/>
            <person name="Ohkuma M."/>
            <person name="Takashina T."/>
        </authorList>
    </citation>
    <scope>NUCLEOTIDE SEQUENCE [LARGE SCALE GENOMIC DNA]</scope>
    <source>
        <strain evidence="1 3">IC-006</strain>
        <strain evidence="2">IC-007</strain>
    </source>
</reference>
<protein>
    <recommendedName>
        <fullName evidence="5">RNase P subunit p30</fullName>
    </recommendedName>
</protein>
<dbReference type="InterPro" id="IPR016195">
    <property type="entry name" value="Pol/histidinol_Pase-like"/>
</dbReference>
<dbReference type="OrthoDB" id="35856at2157"/>
<sequence length="184" mass="21762">MLAIEPYIRRQELLSYLKIAGYNAGIVEERGKNIPDHVKRRYTLMKNDIKNFRNILKRDKNIILFSKPHDIDTLRFSILESDIKAISIDDSNIRIFRKAMLNLININNKILEISLKSSSFVINRAISWGYRWSFPMIFSSYANEFNELWPVLSKIDYLILHGASETMAYRWVLIEPFKLFLKDE</sequence>
<dbReference type="STRING" id="1294262.GCA_001316085_00284"/>
<accession>A0A510E3W0</accession>
<evidence type="ECO:0000313" key="1">
    <source>
        <dbReference type="EMBL" id="BBG24421.1"/>
    </source>
</evidence>
<evidence type="ECO:0000313" key="3">
    <source>
        <dbReference type="Proteomes" id="UP000322983"/>
    </source>
</evidence>
<dbReference type="SUPFAM" id="SSF89550">
    <property type="entry name" value="PHP domain-like"/>
    <property type="match status" value="1"/>
</dbReference>
<organism evidence="1 3">
    <name type="scientific">Sulfuracidifex tepidarius</name>
    <dbReference type="NCBI Taxonomy" id="1294262"/>
    <lineage>
        <taxon>Archaea</taxon>
        <taxon>Thermoproteota</taxon>
        <taxon>Thermoprotei</taxon>
        <taxon>Sulfolobales</taxon>
        <taxon>Sulfolobaceae</taxon>
        <taxon>Sulfuracidifex</taxon>
    </lineage>
</organism>
<gene>
    <name evidence="1" type="ORF">IC006_1733</name>
    <name evidence="2" type="ORF">IC007_1711</name>
</gene>
<dbReference type="AlphaFoldDB" id="A0A510DW22"/>
<accession>A0A510DW22</accession>
<reference evidence="4" key="1">
    <citation type="submission" date="2018-09" db="EMBL/GenBank/DDBJ databases">
        <title>Complete Genome Sequencing of Sulfolobus sp. JCM 16834.</title>
        <authorList>
            <person name="Kato S."/>
            <person name="Itoh T."/>
            <person name="Ohkuma M."/>
        </authorList>
    </citation>
    <scope>NUCLEOTIDE SEQUENCE [LARGE SCALE GENOMIC DNA]</scope>
    <source>
        <strain evidence="4">IC-007</strain>
    </source>
</reference>
<evidence type="ECO:0000313" key="2">
    <source>
        <dbReference type="EMBL" id="BBG27179.1"/>
    </source>
</evidence>
<dbReference type="GeneID" id="41718047"/>
<proteinExistence type="predicted"/>
<name>A0A510DW22_9CREN</name>
<dbReference type="Proteomes" id="UP000322983">
    <property type="component" value="Chromosome"/>
</dbReference>
<evidence type="ECO:0008006" key="5">
    <source>
        <dbReference type="Google" id="ProtNLM"/>
    </source>
</evidence>
<dbReference type="KEGG" id="step:IC006_1733"/>
<dbReference type="RefSeq" id="WP_054844931.1">
    <property type="nucleotide sequence ID" value="NZ_AP018929.1"/>
</dbReference>
<dbReference type="Proteomes" id="UP000325030">
    <property type="component" value="Chromosome"/>
</dbReference>
<evidence type="ECO:0000313" key="4">
    <source>
        <dbReference type="Proteomes" id="UP000325030"/>
    </source>
</evidence>